<proteinExistence type="predicted"/>
<sequence>METLSYQLSQIGFYFAVVKNSDNSQYNIVQTDDIINFDSSWIADNSKWPGPDNPNPKLKKTRWFPGSRWFEGSDLVCGYLLFIGTKDEAIIEKNRIENPESNQNQNQEIKNLSKLLAQMRIEFDEVKVALHQMKTENDALKLLHQEKNSIFKFVGSYKQMILYLDLREALNQGSDIEGFQYLVRSCFGVDFETKKKAVRENYEDFVEKPRLKELMFYFCHCKQIAEINPSLMYGQKFPDMPLEDSMEIKSFVEGPLNPTNVKFNSVFSRVQELGSSYGKLFTNYYHNVDKTED</sequence>
<protein>
    <submittedName>
        <fullName evidence="1">Uncharacterized protein</fullName>
    </submittedName>
</protein>
<gene>
    <name evidence="1" type="ORF">RDWZM_004460</name>
</gene>
<name>A0A9Q0MH63_BLOTA</name>
<organism evidence="1 2">
    <name type="scientific">Blomia tropicalis</name>
    <name type="common">Mite</name>
    <dbReference type="NCBI Taxonomy" id="40697"/>
    <lineage>
        <taxon>Eukaryota</taxon>
        <taxon>Metazoa</taxon>
        <taxon>Ecdysozoa</taxon>
        <taxon>Arthropoda</taxon>
        <taxon>Chelicerata</taxon>
        <taxon>Arachnida</taxon>
        <taxon>Acari</taxon>
        <taxon>Acariformes</taxon>
        <taxon>Sarcoptiformes</taxon>
        <taxon>Astigmata</taxon>
        <taxon>Glycyphagoidea</taxon>
        <taxon>Echimyopodidae</taxon>
        <taxon>Blomia</taxon>
    </lineage>
</organism>
<keyword evidence="2" id="KW-1185">Reference proteome</keyword>
<comment type="caution">
    <text evidence="1">The sequence shown here is derived from an EMBL/GenBank/DDBJ whole genome shotgun (WGS) entry which is preliminary data.</text>
</comment>
<dbReference type="AlphaFoldDB" id="A0A9Q0MH63"/>
<dbReference type="Proteomes" id="UP001142055">
    <property type="component" value="Chromosome 1"/>
</dbReference>
<dbReference type="EMBL" id="JAPWDV010000001">
    <property type="protein sequence ID" value="KAJ6225915.1"/>
    <property type="molecule type" value="Genomic_DNA"/>
</dbReference>
<evidence type="ECO:0000313" key="2">
    <source>
        <dbReference type="Proteomes" id="UP001142055"/>
    </source>
</evidence>
<evidence type="ECO:0000313" key="1">
    <source>
        <dbReference type="EMBL" id="KAJ6225915.1"/>
    </source>
</evidence>
<reference evidence="1" key="1">
    <citation type="submission" date="2022-12" db="EMBL/GenBank/DDBJ databases">
        <title>Genome assemblies of Blomia tropicalis.</title>
        <authorList>
            <person name="Cui Y."/>
        </authorList>
    </citation>
    <scope>NUCLEOTIDE SEQUENCE</scope>
    <source>
        <tissue evidence="1">Adult mites</tissue>
    </source>
</reference>
<accession>A0A9Q0MH63</accession>